<evidence type="ECO:0000256" key="4">
    <source>
        <dbReference type="ARBA" id="ARBA00022989"/>
    </source>
</evidence>
<keyword evidence="8" id="KW-1185">Reference proteome</keyword>
<feature type="transmembrane region" description="Helical" evidence="6">
    <location>
        <begin position="162"/>
        <end position="185"/>
    </location>
</feature>
<reference evidence="7" key="1">
    <citation type="submission" date="2013-03" db="EMBL/GenBank/DDBJ databases">
        <title>Genome Sequence of the Profundibacterium mesophilum strain KAUST100406-0324T from Red Sea, a novel genus in the family Rhodobacteraceae.</title>
        <authorList>
            <person name="Essack M."/>
            <person name="Alam I."/>
            <person name="Lafi F."/>
            <person name="Alawi W."/>
            <person name="Kamanu F."/>
            <person name="Al-Suwailem A."/>
            <person name="Lee O.O."/>
            <person name="Xu Y."/>
            <person name="Bajic V."/>
            <person name="Qian P.-Y."/>
            <person name="Archer J."/>
        </authorList>
    </citation>
    <scope>NUCLEOTIDE SEQUENCE</scope>
    <source>
        <strain evidence="7">KAUST100406-0324</strain>
    </source>
</reference>
<dbReference type="Proteomes" id="UP000698242">
    <property type="component" value="Unassembled WGS sequence"/>
</dbReference>
<keyword evidence="3 6" id="KW-0812">Transmembrane</keyword>
<feature type="transmembrane region" description="Helical" evidence="6">
    <location>
        <begin position="120"/>
        <end position="142"/>
    </location>
</feature>
<dbReference type="RefSeq" id="WP_159965485.1">
    <property type="nucleotide sequence ID" value="NZ_APKE01000022.1"/>
</dbReference>
<evidence type="ECO:0000256" key="1">
    <source>
        <dbReference type="ARBA" id="ARBA00004651"/>
    </source>
</evidence>
<organism evidence="7 8">
    <name type="scientific">Profundibacterium mesophilum KAUST100406-0324</name>
    <dbReference type="NCBI Taxonomy" id="1037889"/>
    <lineage>
        <taxon>Bacteria</taxon>
        <taxon>Pseudomonadati</taxon>
        <taxon>Pseudomonadota</taxon>
        <taxon>Alphaproteobacteria</taxon>
        <taxon>Rhodobacterales</taxon>
        <taxon>Roseobacteraceae</taxon>
        <taxon>Profundibacterium</taxon>
    </lineage>
</organism>
<keyword evidence="5 6" id="KW-0472">Membrane</keyword>
<dbReference type="OrthoDB" id="259025at2"/>
<evidence type="ECO:0000313" key="8">
    <source>
        <dbReference type="Proteomes" id="UP000698242"/>
    </source>
</evidence>
<evidence type="ECO:0000256" key="3">
    <source>
        <dbReference type="ARBA" id="ARBA00022692"/>
    </source>
</evidence>
<evidence type="ECO:0000256" key="5">
    <source>
        <dbReference type="ARBA" id="ARBA00023136"/>
    </source>
</evidence>
<feature type="transmembrane region" description="Helical" evidence="6">
    <location>
        <begin position="61"/>
        <end position="81"/>
    </location>
</feature>
<proteinExistence type="predicted"/>
<comment type="subcellular location">
    <subcellularLocation>
        <location evidence="1">Cell membrane</location>
        <topology evidence="1">Multi-pass membrane protein</topology>
    </subcellularLocation>
</comment>
<feature type="transmembrane region" description="Helical" evidence="6">
    <location>
        <begin position="37"/>
        <end position="54"/>
    </location>
</feature>
<sequence length="194" mass="19901">MTVSRALLAGAALAGLAFVWGGGADWLVGHGFAAHMLRHSLIVTGIALAIAAALPAGWRRAVPPALAGAVIEFIAVWGWHLPALHRLAASHPAWFAAEQASFLIAGLLVWAGALHAAHPLIGAGALLLTSMHMTLLGALMVLSRADIYGGLHGTLADQQLGGLIMLGIGTPVYLIGGLWLTGLALTERNAAEPS</sequence>
<dbReference type="InterPro" id="IPR019108">
    <property type="entry name" value="Caa3_assmbl_CtaG-rel"/>
</dbReference>
<keyword evidence="4 6" id="KW-1133">Transmembrane helix</keyword>
<evidence type="ECO:0000256" key="2">
    <source>
        <dbReference type="ARBA" id="ARBA00022475"/>
    </source>
</evidence>
<evidence type="ECO:0000256" key="6">
    <source>
        <dbReference type="SAM" id="Phobius"/>
    </source>
</evidence>
<accession>A0A921NUK7</accession>
<keyword evidence="2" id="KW-1003">Cell membrane</keyword>
<name>A0A921NUK7_9RHOB</name>
<feature type="transmembrane region" description="Helical" evidence="6">
    <location>
        <begin position="93"/>
        <end position="113"/>
    </location>
</feature>
<dbReference type="Pfam" id="PF09678">
    <property type="entry name" value="Caa3_CtaG"/>
    <property type="match status" value="1"/>
</dbReference>
<protein>
    <submittedName>
        <fullName evidence="7">Cytochrome c oxidase caa3 assembly factor domain containing protein</fullName>
    </submittedName>
</protein>
<dbReference type="GO" id="GO:0005886">
    <property type="term" value="C:plasma membrane"/>
    <property type="evidence" value="ECO:0007669"/>
    <property type="project" value="UniProtKB-SubCell"/>
</dbReference>
<gene>
    <name evidence="7" type="ORF">PMES_01929</name>
</gene>
<dbReference type="EMBL" id="APKE01000022">
    <property type="protein sequence ID" value="KAF0675843.1"/>
    <property type="molecule type" value="Genomic_DNA"/>
</dbReference>
<comment type="caution">
    <text evidence="7">The sequence shown here is derived from an EMBL/GenBank/DDBJ whole genome shotgun (WGS) entry which is preliminary data.</text>
</comment>
<evidence type="ECO:0000313" key="7">
    <source>
        <dbReference type="EMBL" id="KAF0675843.1"/>
    </source>
</evidence>
<dbReference type="AlphaFoldDB" id="A0A921NUK7"/>